<dbReference type="eggNOG" id="COG1629">
    <property type="taxonomic scope" value="Bacteria"/>
</dbReference>
<dbReference type="RefSeq" id="WP_013070818.1">
    <property type="nucleotide sequence ID" value="NC_014041.1"/>
</dbReference>
<evidence type="ECO:0000313" key="1">
    <source>
        <dbReference type="EMBL" id="ADF51666.1"/>
    </source>
</evidence>
<evidence type="ECO:0000313" key="2">
    <source>
        <dbReference type="Proteomes" id="UP000001654"/>
    </source>
</evidence>
<name>D5BJK0_ZUNPS</name>
<protein>
    <submittedName>
        <fullName evidence="1">Uncharacterized protein</fullName>
    </submittedName>
</protein>
<dbReference type="Proteomes" id="UP000001654">
    <property type="component" value="Chromosome"/>
</dbReference>
<dbReference type="OrthoDB" id="679547at2"/>
<dbReference type="AlphaFoldDB" id="D5BJK0"/>
<reference evidence="1 2" key="1">
    <citation type="journal article" date="2010" name="BMC Genomics">
        <title>The complete genome of Zunongwangia profunda SM-A87 reveals its adaptation to the deep-sea environment and ecological role in sedimentary organic nitrogen degradation.</title>
        <authorList>
            <person name="Qin Q.L."/>
            <person name="Zhang X.Y."/>
            <person name="Wang X.M."/>
            <person name="Liu G.M."/>
            <person name="Chen X.L."/>
            <person name="Xie B.B."/>
            <person name="Dang H.Y."/>
            <person name="Zhou B.C."/>
            <person name="Yu J."/>
            <person name="Zhang Y.Z."/>
        </authorList>
    </citation>
    <scope>NUCLEOTIDE SEQUENCE [LARGE SCALE GENOMIC DNA]</scope>
    <source>
        <strain evidence="2">DSM 18752 / CCTCC AB 206139 / SM-A87</strain>
    </source>
</reference>
<sequence length="289" mass="33568">MYLRIQIRGVVYALVAISLNHEKLIKIPVKNFPRGIAEITLFNHELVPVTERLLFVNHDQKLYIKAIADKEIYFTKEKVKIKIKVTDDEGNPVLAHLGASVYDKIYDDPEDSKTIEGHFFLSTVLRGIIYDPEYSFNPEQPGRKESLDLLMLTQGWRKYEWQENNLKEETVEKQPYITDTLIGRIYLKKRKTQVNLGEQYVMSFAGNSESGKTLLEVDSLGQFVILPQYLQQEKRGYMYLKLLTNIKELGIGIVDPSFEPLNKLITDQNISYLCRSPKKKQLLVQNDYM</sequence>
<dbReference type="KEGG" id="zpr:ZPR_1330"/>
<dbReference type="EMBL" id="CP001650">
    <property type="protein sequence ID" value="ADF51666.1"/>
    <property type="molecule type" value="Genomic_DNA"/>
</dbReference>
<keyword evidence="2" id="KW-1185">Reference proteome</keyword>
<organism evidence="1 2">
    <name type="scientific">Zunongwangia profunda (strain DSM 18752 / CCTCC AB 206139 / SM-A87)</name>
    <name type="common">Wangia profunda</name>
    <dbReference type="NCBI Taxonomy" id="655815"/>
    <lineage>
        <taxon>Bacteria</taxon>
        <taxon>Pseudomonadati</taxon>
        <taxon>Bacteroidota</taxon>
        <taxon>Flavobacteriia</taxon>
        <taxon>Flavobacteriales</taxon>
        <taxon>Flavobacteriaceae</taxon>
        <taxon>Zunongwangia</taxon>
    </lineage>
</organism>
<dbReference type="HOGENOM" id="CLU_962950_0_0_10"/>
<proteinExistence type="predicted"/>
<dbReference type="STRING" id="655815.ZPR_1330"/>
<accession>D5BJK0</accession>
<gene>
    <name evidence="1" type="ordered locus">ZPR_1330</name>
</gene>